<dbReference type="GO" id="GO:0005737">
    <property type="term" value="C:cytoplasm"/>
    <property type="evidence" value="ECO:0007669"/>
    <property type="project" value="UniProtKB-SubCell"/>
</dbReference>
<proteinExistence type="inferred from homology"/>
<evidence type="ECO:0000256" key="3">
    <source>
        <dbReference type="ARBA" id="ARBA00022741"/>
    </source>
</evidence>
<evidence type="ECO:0000256" key="5">
    <source>
        <dbReference type="HAMAP-Rule" id="MF_00235"/>
    </source>
</evidence>
<evidence type="ECO:0000313" key="9">
    <source>
        <dbReference type="Proteomes" id="UP000178681"/>
    </source>
</evidence>
<sequence length="184" mass="20657">MMRIIIYGPQGSGKSTQAQLLGQKLNLPVISTGEISRQISTENTPEGIITKELIDRGEPTPPEILNPRLEKVLAENSNGYILDGFPRFSNQLYLLEEWLAKTETKIDKVILINLPNETSIKRLMSRAAIEGRADDTEESIKRRLELYVEQTQPIIDFFRGKGVLVEVDGVPGIEEIHASIVKLF</sequence>
<feature type="binding site" evidence="5">
    <location>
        <begin position="84"/>
        <end position="87"/>
    </location>
    <ligand>
        <name>AMP</name>
        <dbReference type="ChEBI" id="CHEBI:456215"/>
    </ligand>
</feature>
<keyword evidence="2 5" id="KW-0545">Nucleotide biosynthesis</keyword>
<dbReference type="Gene3D" id="3.40.50.300">
    <property type="entry name" value="P-loop containing nucleotide triphosphate hydrolases"/>
    <property type="match status" value="1"/>
</dbReference>
<feature type="binding site" evidence="5">
    <location>
        <position position="132"/>
    </location>
    <ligand>
        <name>AMP</name>
        <dbReference type="ChEBI" id="CHEBI:456215"/>
    </ligand>
</feature>
<feature type="binding site" evidence="5">
    <location>
        <position position="143"/>
    </location>
    <ligand>
        <name>AMP</name>
        <dbReference type="ChEBI" id="CHEBI:456215"/>
    </ligand>
</feature>
<dbReference type="EMBL" id="MFJG01000001">
    <property type="protein sequence ID" value="OGG07842.1"/>
    <property type="molecule type" value="Genomic_DNA"/>
</dbReference>
<feature type="binding site" evidence="5">
    <location>
        <begin position="11"/>
        <end position="16"/>
    </location>
    <ligand>
        <name>ATP</name>
        <dbReference type="ChEBI" id="CHEBI:30616"/>
    </ligand>
</feature>
<dbReference type="Proteomes" id="UP000178681">
    <property type="component" value="Unassembled WGS sequence"/>
</dbReference>
<evidence type="ECO:0000313" key="8">
    <source>
        <dbReference type="EMBL" id="OGG07842.1"/>
    </source>
</evidence>
<feature type="binding site" evidence="5">
    <location>
        <position position="126"/>
    </location>
    <ligand>
        <name>ATP</name>
        <dbReference type="ChEBI" id="CHEBI:30616"/>
    </ligand>
</feature>
<dbReference type="EC" id="2.7.4.3" evidence="5 7"/>
<evidence type="ECO:0000256" key="2">
    <source>
        <dbReference type="ARBA" id="ARBA00022727"/>
    </source>
</evidence>
<protein>
    <recommendedName>
        <fullName evidence="5 7">Adenylate kinase</fullName>
        <shortName evidence="5">AK</shortName>
        <ecNumber evidence="5 7">2.7.4.3</ecNumber>
    </recommendedName>
    <alternativeName>
        <fullName evidence="5">ATP-AMP transphosphorylase</fullName>
    </alternativeName>
    <alternativeName>
        <fullName evidence="5">ATP:AMP phosphotransferase</fullName>
    </alternativeName>
    <alternativeName>
        <fullName evidence="5">Adenylate monophosphate kinase</fullName>
    </alternativeName>
</protein>
<dbReference type="CDD" id="cd01428">
    <property type="entry name" value="ADK"/>
    <property type="match status" value="1"/>
</dbReference>
<keyword evidence="5 7" id="KW-0067">ATP-binding</keyword>
<dbReference type="PRINTS" id="PR00094">
    <property type="entry name" value="ADENYLTKNASE"/>
</dbReference>
<feature type="binding site" evidence="5">
    <location>
        <position position="91"/>
    </location>
    <ligand>
        <name>AMP</name>
        <dbReference type="ChEBI" id="CHEBI:456215"/>
    </ligand>
</feature>
<reference evidence="8 9" key="1">
    <citation type="journal article" date="2016" name="Nat. Commun.">
        <title>Thousands of microbial genomes shed light on interconnected biogeochemical processes in an aquifer system.</title>
        <authorList>
            <person name="Anantharaman K."/>
            <person name="Brown C.T."/>
            <person name="Hug L.A."/>
            <person name="Sharon I."/>
            <person name="Castelle C.J."/>
            <person name="Probst A.J."/>
            <person name="Thomas B.C."/>
            <person name="Singh A."/>
            <person name="Wilkins M.J."/>
            <person name="Karaoz U."/>
            <person name="Brodie E.L."/>
            <person name="Williams K.H."/>
            <person name="Hubbard S.S."/>
            <person name="Banfield J.F."/>
        </authorList>
    </citation>
    <scope>NUCLEOTIDE SEQUENCE [LARGE SCALE GENOMIC DNA]</scope>
</reference>
<dbReference type="GO" id="GO:0044209">
    <property type="term" value="P:AMP salvage"/>
    <property type="evidence" value="ECO:0007669"/>
    <property type="project" value="UniProtKB-UniRule"/>
</dbReference>
<keyword evidence="5" id="KW-0963">Cytoplasm</keyword>
<dbReference type="InterPro" id="IPR027417">
    <property type="entry name" value="P-loop_NTPase"/>
</dbReference>
<evidence type="ECO:0000256" key="4">
    <source>
        <dbReference type="ARBA" id="ARBA00022777"/>
    </source>
</evidence>
<comment type="domain">
    <text evidence="5">Consists of three domains, a large central CORE domain and two small peripheral domains, NMPbind and LID, which undergo movements during catalysis. The LID domain closes over the site of phosphoryl transfer upon ATP binding. Assembling and dissambling the active center during each catalytic cycle provides an effective means to prevent ATP hydrolysis.</text>
</comment>
<comment type="catalytic activity">
    <reaction evidence="5 7">
        <text>AMP + ATP = 2 ADP</text>
        <dbReference type="Rhea" id="RHEA:12973"/>
        <dbReference type="ChEBI" id="CHEBI:30616"/>
        <dbReference type="ChEBI" id="CHEBI:456215"/>
        <dbReference type="ChEBI" id="CHEBI:456216"/>
        <dbReference type="EC" id="2.7.4.3"/>
    </reaction>
</comment>
<feature type="binding site" evidence="5">
    <location>
        <position position="171"/>
    </location>
    <ligand>
        <name>ATP</name>
        <dbReference type="ChEBI" id="CHEBI:30616"/>
    </ligand>
</feature>
<keyword evidence="4 5" id="KW-0418">Kinase</keyword>
<evidence type="ECO:0000256" key="6">
    <source>
        <dbReference type="RuleBase" id="RU003330"/>
    </source>
</evidence>
<feature type="region of interest" description="NMP" evidence="5">
    <location>
        <begin position="31"/>
        <end position="60"/>
    </location>
</feature>
<organism evidence="8 9">
    <name type="scientific">Candidatus Gottesmanbacteria bacterium RIFCSPHIGHO2_01_FULL_42_12</name>
    <dbReference type="NCBI Taxonomy" id="1798377"/>
    <lineage>
        <taxon>Bacteria</taxon>
        <taxon>Candidatus Gottesmaniibacteriota</taxon>
    </lineage>
</organism>
<comment type="caution">
    <text evidence="8">The sequence shown here is derived from an EMBL/GenBank/DDBJ whole genome shotgun (WGS) entry which is preliminary data.</text>
</comment>
<evidence type="ECO:0000256" key="7">
    <source>
        <dbReference type="RuleBase" id="RU003331"/>
    </source>
</evidence>
<accession>A0A1F5Z6S5</accession>
<comment type="similarity">
    <text evidence="5 6">Belongs to the adenylate kinase family.</text>
</comment>
<name>A0A1F5Z6S5_9BACT</name>
<gene>
    <name evidence="5" type="primary">adk</name>
    <name evidence="8" type="ORF">A2872_03305</name>
</gene>
<keyword evidence="1 5" id="KW-0808">Transferase</keyword>
<dbReference type="GO" id="GO:0004017">
    <property type="term" value="F:AMP kinase activity"/>
    <property type="evidence" value="ECO:0007669"/>
    <property type="project" value="UniProtKB-UniRule"/>
</dbReference>
<comment type="subunit">
    <text evidence="5 7">Monomer.</text>
</comment>
<dbReference type="PROSITE" id="PS00113">
    <property type="entry name" value="ADENYLATE_KINASE"/>
    <property type="match status" value="1"/>
</dbReference>
<dbReference type="PANTHER" id="PTHR23359">
    <property type="entry name" value="NUCLEOTIDE KINASE"/>
    <property type="match status" value="1"/>
</dbReference>
<dbReference type="STRING" id="1798377.A2872_03305"/>
<dbReference type="AlphaFoldDB" id="A0A1F5Z6S5"/>
<feature type="binding site" evidence="5">
    <location>
        <position position="32"/>
    </location>
    <ligand>
        <name>AMP</name>
        <dbReference type="ChEBI" id="CHEBI:456215"/>
    </ligand>
</feature>
<dbReference type="InterPro" id="IPR000850">
    <property type="entry name" value="Adenylat/UMP-CMP_kin"/>
</dbReference>
<comment type="subcellular location">
    <subcellularLocation>
        <location evidence="5 7">Cytoplasm</location>
    </subcellularLocation>
</comment>
<evidence type="ECO:0000256" key="1">
    <source>
        <dbReference type="ARBA" id="ARBA00022679"/>
    </source>
</evidence>
<comment type="pathway">
    <text evidence="5">Purine metabolism; AMP biosynthesis via salvage pathway; AMP from ADP: step 1/1.</text>
</comment>
<dbReference type="SUPFAM" id="SSF52540">
    <property type="entry name" value="P-loop containing nucleoside triphosphate hydrolases"/>
    <property type="match status" value="1"/>
</dbReference>
<dbReference type="GO" id="GO:0005524">
    <property type="term" value="F:ATP binding"/>
    <property type="evidence" value="ECO:0007669"/>
    <property type="project" value="UniProtKB-UniRule"/>
</dbReference>
<dbReference type="HAMAP" id="MF_00235">
    <property type="entry name" value="Adenylate_kinase_Adk"/>
    <property type="match status" value="1"/>
</dbReference>
<feature type="binding site" evidence="5">
    <location>
        <position position="37"/>
    </location>
    <ligand>
        <name>AMP</name>
        <dbReference type="ChEBI" id="CHEBI:456215"/>
    </ligand>
</feature>
<comment type="caution">
    <text evidence="5">Lacks conserved residue(s) required for the propagation of feature annotation.</text>
</comment>
<dbReference type="InterPro" id="IPR033690">
    <property type="entry name" value="Adenylat_kinase_CS"/>
</dbReference>
<keyword evidence="3 5" id="KW-0547">Nucleotide-binding</keyword>
<dbReference type="Pfam" id="PF00406">
    <property type="entry name" value="ADK"/>
    <property type="match status" value="1"/>
</dbReference>
<comment type="function">
    <text evidence="5">Catalyzes the reversible transfer of the terminal phosphate group between ATP and AMP. Plays an important role in cellular energy homeostasis and in adenine nucleotide metabolism.</text>
</comment>
<dbReference type="UniPathway" id="UPA00588">
    <property type="reaction ID" value="UER00649"/>
</dbReference>